<dbReference type="RefSeq" id="WP_062412568.1">
    <property type="nucleotide sequence ID" value="NZ_JAJCIO010000016.1"/>
</dbReference>
<dbReference type="InterPro" id="IPR014284">
    <property type="entry name" value="RNA_pol_sigma-70_dom"/>
</dbReference>
<evidence type="ECO:0000256" key="1">
    <source>
        <dbReference type="ARBA" id="ARBA00023015"/>
    </source>
</evidence>
<sequence length="198" mass="23145">MTATLRHYVREAQRGDETAVEILFDQFRPLFRKHLGQYARHYRYSEDLQSSIHSAAFLCIMDFDLEKPGTVQQAMQMSIHNFLERESYHMEKYNSNIQKNVEDENGGLTDLPEGCMAPIAQCPEHQYNAAERQEQVWDALYSLSEKERNCIIWHHMHGHSYRKIARKYHLSEATIRRIVGAGMERLAHIIAKNPILAD</sequence>
<dbReference type="Proteomes" id="UP001206692">
    <property type="component" value="Unassembled WGS sequence"/>
</dbReference>
<feature type="domain" description="RNA polymerase sigma-70 region 4" evidence="5">
    <location>
        <begin position="139"/>
        <end position="187"/>
    </location>
</feature>
<keyword evidence="7" id="KW-1185">Reference proteome</keyword>
<comment type="caution">
    <text evidence="6">The sequence shown here is derived from an EMBL/GenBank/DDBJ whole genome shotgun (WGS) entry which is preliminary data.</text>
</comment>
<keyword evidence="4" id="KW-0804">Transcription</keyword>
<dbReference type="InterPro" id="IPR036388">
    <property type="entry name" value="WH-like_DNA-bd_sf"/>
</dbReference>
<name>A0ABT1SSM6_9FIRM</name>
<evidence type="ECO:0000313" key="7">
    <source>
        <dbReference type="Proteomes" id="UP001206692"/>
    </source>
</evidence>
<dbReference type="Pfam" id="PF04545">
    <property type="entry name" value="Sigma70_r4"/>
    <property type="match status" value="1"/>
</dbReference>
<reference evidence="6 7" key="1">
    <citation type="submission" date="2022-06" db="EMBL/GenBank/DDBJ databases">
        <title>Isolation of gut microbiota from human fecal samples.</title>
        <authorList>
            <person name="Pamer E.G."/>
            <person name="Barat B."/>
            <person name="Waligurski E."/>
            <person name="Medina S."/>
            <person name="Paddock L."/>
            <person name="Mostad J."/>
        </authorList>
    </citation>
    <scope>NUCLEOTIDE SEQUENCE [LARGE SCALE GENOMIC DNA]</scope>
    <source>
        <strain evidence="6 7">DFI.1.1</strain>
    </source>
</reference>
<dbReference type="EMBL" id="JANGEW010000013">
    <property type="protein sequence ID" value="MCQ5342881.1"/>
    <property type="molecule type" value="Genomic_DNA"/>
</dbReference>
<protein>
    <submittedName>
        <fullName evidence="6">Sigma-70 family RNA polymerase sigma factor</fullName>
    </submittedName>
</protein>
<dbReference type="NCBIfam" id="TIGR02937">
    <property type="entry name" value="sigma70-ECF"/>
    <property type="match status" value="1"/>
</dbReference>
<evidence type="ECO:0000256" key="4">
    <source>
        <dbReference type="ARBA" id="ARBA00023163"/>
    </source>
</evidence>
<evidence type="ECO:0000256" key="2">
    <source>
        <dbReference type="ARBA" id="ARBA00023082"/>
    </source>
</evidence>
<keyword evidence="2" id="KW-0731">Sigma factor</keyword>
<dbReference type="CDD" id="cd06171">
    <property type="entry name" value="Sigma70_r4"/>
    <property type="match status" value="1"/>
</dbReference>
<dbReference type="SUPFAM" id="SSF88659">
    <property type="entry name" value="Sigma3 and sigma4 domains of RNA polymerase sigma factors"/>
    <property type="match status" value="1"/>
</dbReference>
<evidence type="ECO:0000259" key="5">
    <source>
        <dbReference type="Pfam" id="PF04545"/>
    </source>
</evidence>
<dbReference type="InterPro" id="IPR013324">
    <property type="entry name" value="RNA_pol_sigma_r3/r4-like"/>
</dbReference>
<proteinExistence type="predicted"/>
<evidence type="ECO:0000256" key="3">
    <source>
        <dbReference type="ARBA" id="ARBA00023125"/>
    </source>
</evidence>
<dbReference type="PANTHER" id="PTHR43133">
    <property type="entry name" value="RNA POLYMERASE ECF-TYPE SIGMA FACTO"/>
    <property type="match status" value="1"/>
</dbReference>
<keyword evidence="1" id="KW-0805">Transcription regulation</keyword>
<dbReference type="InterPro" id="IPR007630">
    <property type="entry name" value="RNA_pol_sigma70_r4"/>
</dbReference>
<organism evidence="6 7">
    <name type="scientific">Megasphaera massiliensis</name>
    <dbReference type="NCBI Taxonomy" id="1232428"/>
    <lineage>
        <taxon>Bacteria</taxon>
        <taxon>Bacillati</taxon>
        <taxon>Bacillota</taxon>
        <taxon>Negativicutes</taxon>
        <taxon>Veillonellales</taxon>
        <taxon>Veillonellaceae</taxon>
        <taxon>Megasphaera</taxon>
    </lineage>
</organism>
<dbReference type="PANTHER" id="PTHR43133:SF8">
    <property type="entry name" value="RNA POLYMERASE SIGMA FACTOR HI_1459-RELATED"/>
    <property type="match status" value="1"/>
</dbReference>
<dbReference type="InterPro" id="IPR039425">
    <property type="entry name" value="RNA_pol_sigma-70-like"/>
</dbReference>
<dbReference type="Gene3D" id="1.10.10.10">
    <property type="entry name" value="Winged helix-like DNA-binding domain superfamily/Winged helix DNA-binding domain"/>
    <property type="match status" value="1"/>
</dbReference>
<keyword evidence="3" id="KW-0238">DNA-binding</keyword>
<accession>A0ABT1SSM6</accession>
<evidence type="ECO:0000313" key="6">
    <source>
        <dbReference type="EMBL" id="MCQ5342881.1"/>
    </source>
</evidence>
<gene>
    <name evidence="6" type="ORF">NE675_07580</name>
</gene>